<feature type="region of interest" description="Disordered" evidence="1">
    <location>
        <begin position="38"/>
        <end position="67"/>
    </location>
</feature>
<dbReference type="OrthoDB" id="2500381at2759"/>
<evidence type="ECO:0000256" key="1">
    <source>
        <dbReference type="SAM" id="MobiDB-lite"/>
    </source>
</evidence>
<reference evidence="2 3" key="1">
    <citation type="submission" date="2017-12" db="EMBL/GenBank/DDBJ databases">
        <title>Gene loss provides genomic basis for host adaptation in cereal stripe rust fungi.</title>
        <authorList>
            <person name="Xia C."/>
        </authorList>
    </citation>
    <scope>NUCLEOTIDE SEQUENCE [LARGE SCALE GENOMIC DNA]</scope>
    <source>
        <strain evidence="2 3">93TX-2</strain>
    </source>
</reference>
<comment type="caution">
    <text evidence="2">The sequence shown here is derived from an EMBL/GenBank/DDBJ whole genome shotgun (WGS) entry which is preliminary data.</text>
</comment>
<protein>
    <submittedName>
        <fullName evidence="2">Uncharacterized protein</fullName>
    </submittedName>
</protein>
<dbReference type="AlphaFoldDB" id="A0A2S4VDV5"/>
<evidence type="ECO:0000313" key="2">
    <source>
        <dbReference type="EMBL" id="POW07723.1"/>
    </source>
</evidence>
<dbReference type="EMBL" id="PKSM01000144">
    <property type="protein sequence ID" value="POW07723.1"/>
    <property type="molecule type" value="Genomic_DNA"/>
</dbReference>
<dbReference type="VEuPathDB" id="FungiDB:PSTT_07132"/>
<reference evidence="3" key="3">
    <citation type="journal article" date="2018" name="Mol. Plant Microbe Interact.">
        <title>Genome sequence resources for the wheat stripe rust pathogen (Puccinia striiformis f. sp. tritici) and the barley stripe rust pathogen (Puccinia striiformis f. sp. hordei).</title>
        <authorList>
            <person name="Xia C."/>
            <person name="Wang M."/>
            <person name="Yin C."/>
            <person name="Cornejo O.E."/>
            <person name="Hulbert S.H."/>
            <person name="Chen X."/>
        </authorList>
    </citation>
    <scope>NUCLEOTIDE SEQUENCE [LARGE SCALE GENOMIC DNA]</scope>
    <source>
        <strain evidence="3">93TX-2</strain>
    </source>
</reference>
<sequence>MSMVCGKGTIQEIFRQTWTNQRKTSLKLMVEKPPKINEIIAQQQEHQDDQDNGDGDGDGEDGEDDKLRAGLKGLIQLNHLQHAAPGVLLDF</sequence>
<accession>A0A2S4VDV5</accession>
<reference evidence="3" key="2">
    <citation type="journal article" date="2018" name="BMC Genomics">
        <title>Genomic insights into host adaptation between the wheat stripe rust pathogen (Puccinia striiformis f. sp. tritici) and the barley stripe rust pathogen (Puccinia striiformis f. sp. hordei).</title>
        <authorList>
            <person name="Xia C."/>
            <person name="Wang M."/>
            <person name="Yin C."/>
            <person name="Cornejo O.E."/>
            <person name="Hulbert S.H."/>
            <person name="Chen X."/>
        </authorList>
    </citation>
    <scope>NUCLEOTIDE SEQUENCE [LARGE SCALE GENOMIC DNA]</scope>
    <source>
        <strain evidence="3">93TX-2</strain>
    </source>
</reference>
<organism evidence="2 3">
    <name type="scientific">Puccinia striiformis</name>
    <dbReference type="NCBI Taxonomy" id="27350"/>
    <lineage>
        <taxon>Eukaryota</taxon>
        <taxon>Fungi</taxon>
        <taxon>Dikarya</taxon>
        <taxon>Basidiomycota</taxon>
        <taxon>Pucciniomycotina</taxon>
        <taxon>Pucciniomycetes</taxon>
        <taxon>Pucciniales</taxon>
        <taxon>Pucciniaceae</taxon>
        <taxon>Puccinia</taxon>
    </lineage>
</organism>
<feature type="compositionally biased region" description="Acidic residues" evidence="1">
    <location>
        <begin position="48"/>
        <end position="64"/>
    </location>
</feature>
<gene>
    <name evidence="2" type="ORF">PSHT_09825</name>
</gene>
<dbReference type="VEuPathDB" id="FungiDB:PSHT_09825"/>
<dbReference type="Proteomes" id="UP000238274">
    <property type="component" value="Unassembled WGS sequence"/>
</dbReference>
<evidence type="ECO:0000313" key="3">
    <source>
        <dbReference type="Proteomes" id="UP000238274"/>
    </source>
</evidence>
<keyword evidence="3" id="KW-1185">Reference proteome</keyword>
<name>A0A2S4VDV5_9BASI</name>
<proteinExistence type="predicted"/>